<name>A0ACD3ATV4_9AGAR</name>
<dbReference type="Proteomes" id="UP000308600">
    <property type="component" value="Unassembled WGS sequence"/>
</dbReference>
<gene>
    <name evidence="1" type="ORF">BDN72DRAFT_797347</name>
</gene>
<evidence type="ECO:0000313" key="1">
    <source>
        <dbReference type="EMBL" id="TFK68746.1"/>
    </source>
</evidence>
<protein>
    <submittedName>
        <fullName evidence="1">P-loop containing nucleoside triphosphate hydrolase protein</fullName>
    </submittedName>
</protein>
<organism evidence="1 2">
    <name type="scientific">Pluteus cervinus</name>
    <dbReference type="NCBI Taxonomy" id="181527"/>
    <lineage>
        <taxon>Eukaryota</taxon>
        <taxon>Fungi</taxon>
        <taxon>Dikarya</taxon>
        <taxon>Basidiomycota</taxon>
        <taxon>Agaricomycotina</taxon>
        <taxon>Agaricomycetes</taxon>
        <taxon>Agaricomycetidae</taxon>
        <taxon>Agaricales</taxon>
        <taxon>Pluteineae</taxon>
        <taxon>Pluteaceae</taxon>
        <taxon>Pluteus</taxon>
    </lineage>
</organism>
<evidence type="ECO:0000313" key="2">
    <source>
        <dbReference type="Proteomes" id="UP000308600"/>
    </source>
</evidence>
<keyword evidence="1" id="KW-0378">Hydrolase</keyword>
<proteinExistence type="predicted"/>
<dbReference type="EMBL" id="ML208345">
    <property type="protein sequence ID" value="TFK68746.1"/>
    <property type="molecule type" value="Genomic_DNA"/>
</dbReference>
<reference evidence="1 2" key="1">
    <citation type="journal article" date="2019" name="Nat. Ecol. Evol.">
        <title>Megaphylogeny resolves global patterns of mushroom evolution.</title>
        <authorList>
            <person name="Varga T."/>
            <person name="Krizsan K."/>
            <person name="Foldi C."/>
            <person name="Dima B."/>
            <person name="Sanchez-Garcia M."/>
            <person name="Sanchez-Ramirez S."/>
            <person name="Szollosi G.J."/>
            <person name="Szarkandi J.G."/>
            <person name="Papp V."/>
            <person name="Albert L."/>
            <person name="Andreopoulos W."/>
            <person name="Angelini C."/>
            <person name="Antonin V."/>
            <person name="Barry K.W."/>
            <person name="Bougher N.L."/>
            <person name="Buchanan P."/>
            <person name="Buyck B."/>
            <person name="Bense V."/>
            <person name="Catcheside P."/>
            <person name="Chovatia M."/>
            <person name="Cooper J."/>
            <person name="Damon W."/>
            <person name="Desjardin D."/>
            <person name="Finy P."/>
            <person name="Geml J."/>
            <person name="Haridas S."/>
            <person name="Hughes K."/>
            <person name="Justo A."/>
            <person name="Karasinski D."/>
            <person name="Kautmanova I."/>
            <person name="Kiss B."/>
            <person name="Kocsube S."/>
            <person name="Kotiranta H."/>
            <person name="LaButti K.M."/>
            <person name="Lechner B.E."/>
            <person name="Liimatainen K."/>
            <person name="Lipzen A."/>
            <person name="Lukacs Z."/>
            <person name="Mihaltcheva S."/>
            <person name="Morgado L.N."/>
            <person name="Niskanen T."/>
            <person name="Noordeloos M.E."/>
            <person name="Ohm R.A."/>
            <person name="Ortiz-Santana B."/>
            <person name="Ovrebo C."/>
            <person name="Racz N."/>
            <person name="Riley R."/>
            <person name="Savchenko A."/>
            <person name="Shiryaev A."/>
            <person name="Soop K."/>
            <person name="Spirin V."/>
            <person name="Szebenyi C."/>
            <person name="Tomsovsky M."/>
            <person name="Tulloss R.E."/>
            <person name="Uehling J."/>
            <person name="Grigoriev I.V."/>
            <person name="Vagvolgyi C."/>
            <person name="Papp T."/>
            <person name="Martin F.M."/>
            <person name="Miettinen O."/>
            <person name="Hibbett D.S."/>
            <person name="Nagy L.G."/>
        </authorList>
    </citation>
    <scope>NUCLEOTIDE SEQUENCE [LARGE SCALE GENOMIC DNA]</scope>
    <source>
        <strain evidence="1 2">NL-1719</strain>
    </source>
</reference>
<accession>A0ACD3ATV4</accession>
<sequence length="234" mass="26045">MRFFAHHPVIRCLGAHNLPRRLYSTSVFDHPNAAQFLAAAGSTESIPKLYGLPEIVVTGRANCGKSTLLNAVLGRKTLLRTSKKAGRTRELNFYGVGLEPGKLVVVDAPGYGERGRAEWGKIFDHYVQTRKQLRRVYILFNAKNMMNAADTQMLQHLSSFLISDRGQQPFTLQSVITKADTVPPEKVDEVISSMRKQIWEAAPLCLPPVITSAAMSPPFGIDKIRQNIADVCRR</sequence>
<keyword evidence="2" id="KW-1185">Reference proteome</keyword>